<dbReference type="Gene3D" id="2.60.120.260">
    <property type="entry name" value="Galactose-binding domain-like"/>
    <property type="match status" value="1"/>
</dbReference>
<sequence>MINRLFLCSLALMLWAGATRAQTKQNYNLDIEQLDAQTKQPTGWDMTFSYGGAKGYIVKPDAQTVKSGKYALTILPDANKSDRDFGACAYVIPAKYQGKTIELRGYMKLKNVGKDGHAGLWMRIDGEEGEPSLAFDNMRKRKINGTRDWQEYKVNLPLSKYALKIHVGGLLTSQQGQMWIDNLRLYIDGKPLAKVATRAYPPKERKPSIYFEMNKANVLKEWQKFEKVVDTIKQKVPHFGFYAALVHQGEIIRETSNGMADRKKKLPMSANVVHAWGSISKMFTSIAILQLVEKGKIKLTDPITKYLPELGKGVDSLGGMQAIKIHHLLNHNSGYDRKPVYNAIADKFPEFENRVANSKEIKPFLKYASQKFRPGSKYQYNNGAYSLLGMVIEQATGQKYIAYIKQHILKPLGMSTAHYDKTPQKLQNLFGTSYRHKKDGKVSTGRPDESAGIREANGGLKAKVADMLKFMDFLKFRKRTKYLKRYEKVLPRTVLEKYYFDLNLQDSTQYTRTYKTTQHGFYFVNGFVNTLANEGTKNQFEVMGHSGSVHGFLSNFIFRKETKVPYGIILMINTSGQRGTPERVAFSVLYNQLRYLLRNIKIDSGEVSWSKIAKRYK</sequence>
<feature type="chain" id="PRO_5002642226" evidence="1">
    <location>
        <begin position="22"/>
        <end position="617"/>
    </location>
</feature>
<comment type="caution">
    <text evidence="3">The sequence shown here is derived from an EMBL/GenBank/DDBJ whole genome shotgun (WGS) entry which is preliminary data.</text>
</comment>
<dbReference type="Gene3D" id="3.40.710.10">
    <property type="entry name" value="DD-peptidase/beta-lactamase superfamily"/>
    <property type="match status" value="1"/>
</dbReference>
<dbReference type="InterPro" id="IPR012338">
    <property type="entry name" value="Beta-lactam/transpept-like"/>
</dbReference>
<proteinExistence type="predicted"/>
<dbReference type="EMBL" id="AAWS01000009">
    <property type="protein sequence ID" value="EAY29885.1"/>
    <property type="molecule type" value="Genomic_DNA"/>
</dbReference>
<evidence type="ECO:0000313" key="3">
    <source>
        <dbReference type="EMBL" id="EAY29885.1"/>
    </source>
</evidence>
<accession>A1ZIL7</accession>
<dbReference type="SUPFAM" id="SSF56601">
    <property type="entry name" value="beta-lactamase/transpeptidase-like"/>
    <property type="match status" value="1"/>
</dbReference>
<dbReference type="PANTHER" id="PTHR46825:SF9">
    <property type="entry name" value="BETA-LACTAMASE-RELATED DOMAIN-CONTAINING PROTEIN"/>
    <property type="match status" value="1"/>
</dbReference>
<evidence type="ECO:0000313" key="4">
    <source>
        <dbReference type="Proteomes" id="UP000004095"/>
    </source>
</evidence>
<dbReference type="RefSeq" id="WP_004155773.1">
    <property type="nucleotide sequence ID" value="NZ_AAWS01000009.1"/>
</dbReference>
<name>A1ZIL7_MICM2</name>
<dbReference type="AlphaFoldDB" id="A1ZIL7"/>
<evidence type="ECO:0000259" key="2">
    <source>
        <dbReference type="Pfam" id="PF00144"/>
    </source>
</evidence>
<dbReference type="PANTHER" id="PTHR46825">
    <property type="entry name" value="D-ALANYL-D-ALANINE-CARBOXYPEPTIDASE/ENDOPEPTIDASE AMPH"/>
    <property type="match status" value="1"/>
</dbReference>
<dbReference type="Proteomes" id="UP000004095">
    <property type="component" value="Unassembled WGS sequence"/>
</dbReference>
<protein>
    <submittedName>
        <fullName evidence="3">Beta-lactamase, putative</fullName>
    </submittedName>
</protein>
<dbReference type="OrthoDB" id="9797709at2"/>
<keyword evidence="4" id="KW-1185">Reference proteome</keyword>
<reference evidence="3 4" key="1">
    <citation type="submission" date="2007-01" db="EMBL/GenBank/DDBJ databases">
        <authorList>
            <person name="Haygood M."/>
            <person name="Podell S."/>
            <person name="Anderson C."/>
            <person name="Hopkinson B."/>
            <person name="Roe K."/>
            <person name="Barbeau K."/>
            <person name="Gaasterland T."/>
            <person name="Ferriera S."/>
            <person name="Johnson J."/>
            <person name="Kravitz S."/>
            <person name="Beeson K."/>
            <person name="Sutton G."/>
            <person name="Rogers Y.-H."/>
            <person name="Friedman R."/>
            <person name="Frazier M."/>
            <person name="Venter J.C."/>
        </authorList>
    </citation>
    <scope>NUCLEOTIDE SEQUENCE [LARGE SCALE GENOMIC DNA]</scope>
    <source>
        <strain evidence="3 4">ATCC 23134</strain>
    </source>
</reference>
<feature type="domain" description="Beta-lactamase-related" evidence="2">
    <location>
        <begin position="234"/>
        <end position="577"/>
    </location>
</feature>
<dbReference type="InterPro" id="IPR050491">
    <property type="entry name" value="AmpC-like"/>
</dbReference>
<evidence type="ECO:0000256" key="1">
    <source>
        <dbReference type="SAM" id="SignalP"/>
    </source>
</evidence>
<dbReference type="eggNOG" id="COG0793">
    <property type="taxonomic scope" value="Bacteria"/>
</dbReference>
<dbReference type="Pfam" id="PF00144">
    <property type="entry name" value="Beta-lactamase"/>
    <property type="match status" value="1"/>
</dbReference>
<organism evidence="3 4">
    <name type="scientific">Microscilla marina ATCC 23134</name>
    <dbReference type="NCBI Taxonomy" id="313606"/>
    <lineage>
        <taxon>Bacteria</taxon>
        <taxon>Pseudomonadati</taxon>
        <taxon>Bacteroidota</taxon>
        <taxon>Cytophagia</taxon>
        <taxon>Cytophagales</taxon>
        <taxon>Microscillaceae</taxon>
        <taxon>Microscilla</taxon>
    </lineage>
</organism>
<gene>
    <name evidence="3" type="ORF">M23134_05758</name>
</gene>
<dbReference type="InterPro" id="IPR001466">
    <property type="entry name" value="Beta-lactam-related"/>
</dbReference>
<keyword evidence="1" id="KW-0732">Signal</keyword>
<dbReference type="eggNOG" id="COG1680">
    <property type="taxonomic scope" value="Bacteria"/>
</dbReference>
<feature type="signal peptide" evidence="1">
    <location>
        <begin position="1"/>
        <end position="21"/>
    </location>
</feature>